<dbReference type="InterPro" id="IPR006059">
    <property type="entry name" value="SBP"/>
</dbReference>
<organism evidence="1 2">
    <name type="scientific">Breznakia pachnodae</name>
    <dbReference type="NCBI Taxonomy" id="265178"/>
    <lineage>
        <taxon>Bacteria</taxon>
        <taxon>Bacillati</taxon>
        <taxon>Bacillota</taxon>
        <taxon>Erysipelotrichia</taxon>
        <taxon>Erysipelotrichales</taxon>
        <taxon>Erysipelotrichaceae</taxon>
        <taxon>Breznakia</taxon>
    </lineage>
</organism>
<keyword evidence="2" id="KW-1185">Reference proteome</keyword>
<evidence type="ECO:0000313" key="1">
    <source>
        <dbReference type="EMBL" id="MDQ0360401.1"/>
    </source>
</evidence>
<dbReference type="EMBL" id="JAUSUR010000001">
    <property type="protein sequence ID" value="MDQ0360401.1"/>
    <property type="molecule type" value="Genomic_DNA"/>
</dbReference>
<dbReference type="PANTHER" id="PTHR43649">
    <property type="entry name" value="ARABINOSE-BINDING PROTEIN-RELATED"/>
    <property type="match status" value="1"/>
</dbReference>
<gene>
    <name evidence="1" type="ORF">J2S15_001132</name>
</gene>
<keyword evidence="1" id="KW-0813">Transport</keyword>
<sequence>MKSTRKMILVILIALMGIAFVVTANLNSDKTIRIGVFVGSNWDVPDAESYKIIDDVIARYKEENVSFDVEYISGIRKEDYSEWISQQALKGEAPDLFFVLSNDFPTFTQVGLLENLDSYIENDPDFDEDKYYQPSYQSGHINEHMYALPYESVPNLVFVNKTLLSQEGIELPENDWTWEEFYEICRQVTKDTDGDGKLDQFGVYGYTWEDAIFSNGVTLYNSDDPSTLNFNQSGTTSSIEFMRELNQLNDNINVTSQMFDEGKVAFCIMPFSEYRTYMPYPWRVKKYSNFEWDCVKMPAGEEGGNVSKVDTLLIGMSSDSRHKEEAWELLKMISYDQTTQKNIFEYSQGVSVIKDVTDSQETIDILFSDNPGEVGFEMTLLNDVMENGEFEHHFNKYDSIKSLIDNEVYRIINSESDIKTEMMSLQNKINATLKE</sequence>
<dbReference type="Gene3D" id="3.40.190.10">
    <property type="entry name" value="Periplasmic binding protein-like II"/>
    <property type="match status" value="1"/>
</dbReference>
<name>A0ABU0E0P5_9FIRM</name>
<comment type="caution">
    <text evidence="1">The sequence shown here is derived from an EMBL/GenBank/DDBJ whole genome shotgun (WGS) entry which is preliminary data.</text>
</comment>
<proteinExistence type="predicted"/>
<accession>A0ABU0E0P5</accession>
<keyword evidence="1" id="KW-0762">Sugar transport</keyword>
<dbReference type="SUPFAM" id="SSF53850">
    <property type="entry name" value="Periplasmic binding protein-like II"/>
    <property type="match status" value="1"/>
</dbReference>
<dbReference type="RefSeq" id="WP_307406274.1">
    <property type="nucleotide sequence ID" value="NZ_JAUSUR010000001.1"/>
</dbReference>
<dbReference type="PANTHER" id="PTHR43649:SF12">
    <property type="entry name" value="DIACETYLCHITOBIOSE BINDING PROTEIN DASA"/>
    <property type="match status" value="1"/>
</dbReference>
<dbReference type="InterPro" id="IPR050490">
    <property type="entry name" value="Bact_solute-bd_prot1"/>
</dbReference>
<reference evidence="1 2" key="1">
    <citation type="submission" date="2023-07" db="EMBL/GenBank/DDBJ databases">
        <title>Genomic Encyclopedia of Type Strains, Phase IV (KMG-IV): sequencing the most valuable type-strain genomes for metagenomic binning, comparative biology and taxonomic classification.</title>
        <authorList>
            <person name="Goeker M."/>
        </authorList>
    </citation>
    <scope>NUCLEOTIDE SEQUENCE [LARGE SCALE GENOMIC DNA]</scope>
    <source>
        <strain evidence="1 2">DSM 16784</strain>
    </source>
</reference>
<dbReference type="Proteomes" id="UP001230220">
    <property type="component" value="Unassembled WGS sequence"/>
</dbReference>
<dbReference type="Pfam" id="PF01547">
    <property type="entry name" value="SBP_bac_1"/>
    <property type="match status" value="1"/>
</dbReference>
<evidence type="ECO:0000313" key="2">
    <source>
        <dbReference type="Proteomes" id="UP001230220"/>
    </source>
</evidence>
<protein>
    <submittedName>
        <fullName evidence="1">Multiple sugar transport system substrate-binding protein</fullName>
    </submittedName>
</protein>